<evidence type="ECO:0000313" key="2">
    <source>
        <dbReference type="Proteomes" id="UP001601627"/>
    </source>
</evidence>
<dbReference type="EMBL" id="JBHVZQ010000013">
    <property type="protein sequence ID" value="MFF1275144.1"/>
    <property type="molecule type" value="Genomic_DNA"/>
</dbReference>
<reference evidence="1 2" key="1">
    <citation type="submission" date="2024-09" db="EMBL/GenBank/DDBJ databases">
        <title>The Natural Products Discovery Center: Release of the First 8490 Sequenced Strains for Exploring Actinobacteria Biosynthetic Diversity.</title>
        <authorList>
            <person name="Kalkreuter E."/>
            <person name="Kautsar S.A."/>
            <person name="Yang D."/>
            <person name="Bader C.D."/>
            <person name="Teijaro C.N."/>
            <person name="Fluegel L."/>
            <person name="Davis C.M."/>
            <person name="Simpson J.R."/>
            <person name="Lauterbach L."/>
            <person name="Steele A.D."/>
            <person name="Gui C."/>
            <person name="Meng S."/>
            <person name="Li G."/>
            <person name="Viehrig K."/>
            <person name="Ye F."/>
            <person name="Su P."/>
            <person name="Kiefer A.F."/>
            <person name="Nichols A."/>
            <person name="Cepeda A.J."/>
            <person name="Yan W."/>
            <person name="Fan B."/>
            <person name="Jiang Y."/>
            <person name="Adhikari A."/>
            <person name="Zheng C.-J."/>
            <person name="Schuster L."/>
            <person name="Cowan T.M."/>
            <person name="Smanski M.J."/>
            <person name="Chevrette M.G."/>
            <person name="De Carvalho L.P.S."/>
            <person name="Shen B."/>
        </authorList>
    </citation>
    <scope>NUCLEOTIDE SEQUENCE [LARGE SCALE GENOMIC DNA]</scope>
    <source>
        <strain evidence="1 2">NPDC058328</strain>
    </source>
</reference>
<sequence>MAQGHKGAGMDAGLAAVLGALAGSVATIGAALATGWAQREGARITARSEHRRQRLEPRTAIYREYLKHATDLRAAVHHFSNVEALQIDQIDDDTARRIYTSVENLRAAWPDVALAGPDSIFEAAAGIYGSSLSVALAVREARNYGRDGRMVNEGRELAIRTGVARHSKELWEGIDKFVMVAQEALDDDGSRV</sequence>
<comment type="caution">
    <text evidence="1">The sequence shown here is derived from an EMBL/GenBank/DDBJ whole genome shotgun (WGS) entry which is preliminary data.</text>
</comment>
<evidence type="ECO:0000313" key="1">
    <source>
        <dbReference type="EMBL" id="MFF1275144.1"/>
    </source>
</evidence>
<gene>
    <name evidence="1" type="ORF">ACFVZC_17280</name>
</gene>
<keyword evidence="2" id="KW-1185">Reference proteome</keyword>
<dbReference type="RefSeq" id="WP_388235499.1">
    <property type="nucleotide sequence ID" value="NZ_JBHVZQ010000013.1"/>
</dbReference>
<organism evidence="1 2">
    <name type="scientific">Streptomyces marokkonensis</name>
    <dbReference type="NCBI Taxonomy" id="324855"/>
    <lineage>
        <taxon>Bacteria</taxon>
        <taxon>Bacillati</taxon>
        <taxon>Actinomycetota</taxon>
        <taxon>Actinomycetes</taxon>
        <taxon>Kitasatosporales</taxon>
        <taxon>Streptomycetaceae</taxon>
        <taxon>Streptomyces</taxon>
    </lineage>
</organism>
<dbReference type="Proteomes" id="UP001601627">
    <property type="component" value="Unassembled WGS sequence"/>
</dbReference>
<proteinExistence type="predicted"/>
<name>A0ABW6Q7I6_9ACTN</name>
<protein>
    <submittedName>
        <fullName evidence="1">Uncharacterized protein</fullName>
    </submittedName>
</protein>
<accession>A0ABW6Q7I6</accession>